<sequence length="28" mass="3129">MESMSVYFVSITYDFVSILSQLAGPDMP</sequence>
<reference evidence="1" key="2">
    <citation type="journal article" date="2015" name="Data Brief">
        <title>Shoot transcriptome of the giant reed, Arundo donax.</title>
        <authorList>
            <person name="Barrero R.A."/>
            <person name="Guerrero F.D."/>
            <person name="Moolhuijzen P."/>
            <person name="Goolsby J.A."/>
            <person name="Tidwell J."/>
            <person name="Bellgard S.E."/>
            <person name="Bellgard M.I."/>
        </authorList>
    </citation>
    <scope>NUCLEOTIDE SEQUENCE</scope>
    <source>
        <tissue evidence="1">Shoot tissue taken approximately 20 cm above the soil surface</tissue>
    </source>
</reference>
<dbReference type="AlphaFoldDB" id="A0A0A8YBT5"/>
<accession>A0A0A8YBT5</accession>
<name>A0A0A8YBT5_ARUDO</name>
<organism evidence="1">
    <name type="scientific">Arundo donax</name>
    <name type="common">Giant reed</name>
    <name type="synonym">Donax arundinaceus</name>
    <dbReference type="NCBI Taxonomy" id="35708"/>
    <lineage>
        <taxon>Eukaryota</taxon>
        <taxon>Viridiplantae</taxon>
        <taxon>Streptophyta</taxon>
        <taxon>Embryophyta</taxon>
        <taxon>Tracheophyta</taxon>
        <taxon>Spermatophyta</taxon>
        <taxon>Magnoliopsida</taxon>
        <taxon>Liliopsida</taxon>
        <taxon>Poales</taxon>
        <taxon>Poaceae</taxon>
        <taxon>PACMAD clade</taxon>
        <taxon>Arundinoideae</taxon>
        <taxon>Arundineae</taxon>
        <taxon>Arundo</taxon>
    </lineage>
</organism>
<dbReference type="EMBL" id="GBRH01275072">
    <property type="protein sequence ID" value="JAD22823.1"/>
    <property type="molecule type" value="Transcribed_RNA"/>
</dbReference>
<protein>
    <submittedName>
        <fullName evidence="1">Uncharacterized protein</fullName>
    </submittedName>
</protein>
<reference evidence="1" key="1">
    <citation type="submission" date="2014-09" db="EMBL/GenBank/DDBJ databases">
        <authorList>
            <person name="Magalhaes I.L.F."/>
            <person name="Oliveira U."/>
            <person name="Santos F.R."/>
            <person name="Vidigal T.H.D.A."/>
            <person name="Brescovit A.D."/>
            <person name="Santos A.J."/>
        </authorList>
    </citation>
    <scope>NUCLEOTIDE SEQUENCE</scope>
    <source>
        <tissue evidence="1">Shoot tissue taken approximately 20 cm above the soil surface</tissue>
    </source>
</reference>
<proteinExistence type="predicted"/>
<evidence type="ECO:0000313" key="1">
    <source>
        <dbReference type="EMBL" id="JAD22823.1"/>
    </source>
</evidence>